<comment type="caution">
    <text evidence="2">The sequence shown here is derived from an EMBL/GenBank/DDBJ whole genome shotgun (WGS) entry which is preliminary data.</text>
</comment>
<sequence length="103" mass="11686">MNEKRLHPSSVNHHHSPPVTTPNIECPTDLPSSNNATINPPELFTETPLSHDHHITHPITTPHHRQHHYSPNDDHRSPRNHTSKRRNIPPAPYPSPPKNASNN</sequence>
<feature type="region of interest" description="Disordered" evidence="1">
    <location>
        <begin position="1"/>
        <end position="103"/>
    </location>
</feature>
<reference evidence="2" key="1">
    <citation type="submission" date="2024-03" db="EMBL/GenBank/DDBJ databases">
        <title>WGS assembly of Saponaria officinalis var. Norfolk2.</title>
        <authorList>
            <person name="Jenkins J."/>
            <person name="Shu S."/>
            <person name="Grimwood J."/>
            <person name="Barry K."/>
            <person name="Goodstein D."/>
            <person name="Schmutz J."/>
            <person name="Leebens-Mack J."/>
            <person name="Osbourn A."/>
        </authorList>
    </citation>
    <scope>NUCLEOTIDE SEQUENCE [LARGE SCALE GENOMIC DNA]</scope>
    <source>
        <strain evidence="2">JIC</strain>
    </source>
</reference>
<keyword evidence="3" id="KW-1185">Reference proteome</keyword>
<dbReference type="Proteomes" id="UP001443914">
    <property type="component" value="Unassembled WGS sequence"/>
</dbReference>
<gene>
    <name evidence="2" type="ORF">RND81_10G051800</name>
</gene>
<evidence type="ECO:0000313" key="2">
    <source>
        <dbReference type="EMBL" id="KAK9682118.1"/>
    </source>
</evidence>
<evidence type="ECO:0000313" key="3">
    <source>
        <dbReference type="Proteomes" id="UP001443914"/>
    </source>
</evidence>
<organism evidence="2 3">
    <name type="scientific">Saponaria officinalis</name>
    <name type="common">Common soapwort</name>
    <name type="synonym">Lychnis saponaria</name>
    <dbReference type="NCBI Taxonomy" id="3572"/>
    <lineage>
        <taxon>Eukaryota</taxon>
        <taxon>Viridiplantae</taxon>
        <taxon>Streptophyta</taxon>
        <taxon>Embryophyta</taxon>
        <taxon>Tracheophyta</taxon>
        <taxon>Spermatophyta</taxon>
        <taxon>Magnoliopsida</taxon>
        <taxon>eudicotyledons</taxon>
        <taxon>Gunneridae</taxon>
        <taxon>Pentapetalae</taxon>
        <taxon>Caryophyllales</taxon>
        <taxon>Caryophyllaceae</taxon>
        <taxon>Caryophylleae</taxon>
        <taxon>Saponaria</taxon>
    </lineage>
</organism>
<name>A0AAW1I0S7_SAPOF</name>
<dbReference type="EMBL" id="JBDFQZ010000010">
    <property type="protein sequence ID" value="KAK9682118.1"/>
    <property type="molecule type" value="Genomic_DNA"/>
</dbReference>
<dbReference type="AlphaFoldDB" id="A0AAW1I0S7"/>
<evidence type="ECO:0000256" key="1">
    <source>
        <dbReference type="SAM" id="MobiDB-lite"/>
    </source>
</evidence>
<feature type="compositionally biased region" description="Basic residues" evidence="1">
    <location>
        <begin position="78"/>
        <end position="87"/>
    </location>
</feature>
<proteinExistence type="predicted"/>
<accession>A0AAW1I0S7</accession>
<protein>
    <submittedName>
        <fullName evidence="2">Uncharacterized protein</fullName>
    </submittedName>
</protein>